<evidence type="ECO:0000313" key="4">
    <source>
        <dbReference type="Proteomes" id="UP000650467"/>
    </source>
</evidence>
<feature type="transmembrane region" description="Helical" evidence="2">
    <location>
        <begin position="52"/>
        <end position="72"/>
    </location>
</feature>
<feature type="transmembrane region" description="Helical" evidence="2">
    <location>
        <begin position="79"/>
        <end position="100"/>
    </location>
</feature>
<reference evidence="3" key="1">
    <citation type="journal article" date="2020" name="bioRxiv">
        <title>Comparative genomics of Chlamydomonas.</title>
        <authorList>
            <person name="Craig R.J."/>
            <person name="Hasan A.R."/>
            <person name="Ness R.W."/>
            <person name="Keightley P.D."/>
        </authorList>
    </citation>
    <scope>NUCLEOTIDE SEQUENCE</scope>
    <source>
        <strain evidence="3">SAG 7.73</strain>
    </source>
</reference>
<sequence length="170" mass="17657">MKLLGGPEQLKTATLNDIATHGVVSALLATIAITILLLGPSNYDPDNSLNTAAKFVLVVSEVLALGCGLACGRFFLETVAMVNACVLLLMVGVVAVIYLLYGAVLFWITIATGAIYALHTVVVFNYFSTRLDDVYDAHRARLRQAPELQRASSGGGGGGGGGGQDSGQGD</sequence>
<dbReference type="EMBL" id="JAEHOC010000059">
    <property type="protein sequence ID" value="KAG2425096.1"/>
    <property type="molecule type" value="Genomic_DNA"/>
</dbReference>
<keyword evidence="4" id="KW-1185">Reference proteome</keyword>
<proteinExistence type="predicted"/>
<dbReference type="Proteomes" id="UP000650467">
    <property type="component" value="Unassembled WGS sequence"/>
</dbReference>
<keyword evidence="2" id="KW-1133">Transmembrane helix</keyword>
<feature type="transmembrane region" description="Helical" evidence="2">
    <location>
        <begin position="106"/>
        <end position="127"/>
    </location>
</feature>
<gene>
    <name evidence="3" type="ORF">HXX76_014005</name>
</gene>
<protein>
    <submittedName>
        <fullName evidence="3">Uncharacterized protein</fullName>
    </submittedName>
</protein>
<name>A0A835VTU3_CHLIN</name>
<organism evidence="3 4">
    <name type="scientific">Chlamydomonas incerta</name>
    <dbReference type="NCBI Taxonomy" id="51695"/>
    <lineage>
        <taxon>Eukaryota</taxon>
        <taxon>Viridiplantae</taxon>
        <taxon>Chlorophyta</taxon>
        <taxon>core chlorophytes</taxon>
        <taxon>Chlorophyceae</taxon>
        <taxon>CS clade</taxon>
        <taxon>Chlamydomonadales</taxon>
        <taxon>Chlamydomonadaceae</taxon>
        <taxon>Chlamydomonas</taxon>
    </lineage>
</organism>
<feature type="region of interest" description="Disordered" evidence="1">
    <location>
        <begin position="147"/>
        <end position="170"/>
    </location>
</feature>
<evidence type="ECO:0000313" key="3">
    <source>
        <dbReference type="EMBL" id="KAG2425096.1"/>
    </source>
</evidence>
<evidence type="ECO:0000256" key="2">
    <source>
        <dbReference type="SAM" id="Phobius"/>
    </source>
</evidence>
<comment type="caution">
    <text evidence="3">The sequence shown here is derived from an EMBL/GenBank/DDBJ whole genome shotgun (WGS) entry which is preliminary data.</text>
</comment>
<keyword evidence="2" id="KW-0472">Membrane</keyword>
<evidence type="ECO:0000256" key="1">
    <source>
        <dbReference type="SAM" id="MobiDB-lite"/>
    </source>
</evidence>
<dbReference type="AlphaFoldDB" id="A0A835VTU3"/>
<feature type="transmembrane region" description="Helical" evidence="2">
    <location>
        <begin position="21"/>
        <end position="40"/>
    </location>
</feature>
<feature type="compositionally biased region" description="Gly residues" evidence="1">
    <location>
        <begin position="153"/>
        <end position="170"/>
    </location>
</feature>
<keyword evidence="2" id="KW-0812">Transmembrane</keyword>
<dbReference type="OrthoDB" id="10528085at2759"/>
<accession>A0A835VTU3</accession>